<dbReference type="Pfam" id="PF00701">
    <property type="entry name" value="DHDPS"/>
    <property type="match status" value="1"/>
</dbReference>
<dbReference type="PRINTS" id="PR00146">
    <property type="entry name" value="DHPICSNTHASE"/>
</dbReference>
<gene>
    <name evidence="3" type="ORF">H8B09_27090</name>
</gene>
<accession>A0ABR8N2P9</accession>
<name>A0ABR8N2P9_9BACL</name>
<evidence type="ECO:0000313" key="3">
    <source>
        <dbReference type="EMBL" id="MBD3922448.1"/>
    </source>
</evidence>
<dbReference type="InterPro" id="IPR013785">
    <property type="entry name" value="Aldolase_TIM"/>
</dbReference>
<dbReference type="RefSeq" id="WP_191206752.1">
    <property type="nucleotide sequence ID" value="NZ_JACXZA010000009.1"/>
</dbReference>
<dbReference type="SUPFAM" id="SSF51569">
    <property type="entry name" value="Aldolase"/>
    <property type="match status" value="1"/>
</dbReference>
<evidence type="ECO:0000256" key="2">
    <source>
        <dbReference type="PIRNR" id="PIRNR001365"/>
    </source>
</evidence>
<keyword evidence="1 2" id="KW-0456">Lyase</keyword>
<dbReference type="SMART" id="SM01130">
    <property type="entry name" value="DHDPS"/>
    <property type="match status" value="1"/>
</dbReference>
<dbReference type="PIRSF" id="PIRSF001365">
    <property type="entry name" value="DHDPS"/>
    <property type="match status" value="1"/>
</dbReference>
<sequence>MTTGLVAKFQGIYIALYSAYDDNGEVSRERAKKLARHYASTGVTGLYVGGSSGEGILQSVEERKVMLEAVLEEVKGELKIIVHVGANSTRDSVALSRHAEQCGADAISAVPSIYYRMSEAAVEHHWQSMIDSSSLPFIIYNIPQTTGFNLSVPLLRKLAAQDKVVGVKMSGESTFDLQQYKMAGGEDFLVFNGPDEQFLAGRIMGADGGIGGTYGVMPELFCTLDRLFGLGRIREAQSLQNVINDFIKRLLRYPSLYGACKHILQLRGVATGEPRLPLLPVRPEDHASLMELNQDMIAATAKYAQASTMEGAQRHA</sequence>
<organism evidence="3 4">
    <name type="scientific">Paenibacillus terricola</name>
    <dbReference type="NCBI Taxonomy" id="2763503"/>
    <lineage>
        <taxon>Bacteria</taxon>
        <taxon>Bacillati</taxon>
        <taxon>Bacillota</taxon>
        <taxon>Bacilli</taxon>
        <taxon>Bacillales</taxon>
        <taxon>Paenibacillaceae</taxon>
        <taxon>Paenibacillus</taxon>
    </lineage>
</organism>
<comment type="caution">
    <text evidence="3">The sequence shown here is derived from an EMBL/GenBank/DDBJ whole genome shotgun (WGS) entry which is preliminary data.</text>
</comment>
<evidence type="ECO:0000256" key="1">
    <source>
        <dbReference type="ARBA" id="ARBA00023239"/>
    </source>
</evidence>
<proteinExistence type="inferred from homology"/>
<dbReference type="Proteomes" id="UP000609346">
    <property type="component" value="Unassembled WGS sequence"/>
</dbReference>
<comment type="similarity">
    <text evidence="2">Belongs to the DapA family.</text>
</comment>
<dbReference type="Gene3D" id="3.20.20.70">
    <property type="entry name" value="Aldolase class I"/>
    <property type="match status" value="1"/>
</dbReference>
<keyword evidence="4" id="KW-1185">Reference proteome</keyword>
<dbReference type="EMBL" id="JACXZA010000009">
    <property type="protein sequence ID" value="MBD3922448.1"/>
    <property type="molecule type" value="Genomic_DNA"/>
</dbReference>
<evidence type="ECO:0000313" key="4">
    <source>
        <dbReference type="Proteomes" id="UP000609346"/>
    </source>
</evidence>
<protein>
    <submittedName>
        <fullName evidence="3">Dihydrodipicolinate synthase family protein</fullName>
    </submittedName>
</protein>
<dbReference type="PANTHER" id="PTHR42849:SF1">
    <property type="entry name" value="N-ACETYLNEURAMINATE LYASE"/>
    <property type="match status" value="1"/>
</dbReference>
<dbReference type="PANTHER" id="PTHR42849">
    <property type="entry name" value="N-ACETYLNEURAMINATE LYASE"/>
    <property type="match status" value="1"/>
</dbReference>
<reference evidence="3 4" key="1">
    <citation type="submission" date="2020-09" db="EMBL/GenBank/DDBJ databases">
        <title>Paenibacillus sp. strain PR3 16S rRNA gene Genome sequencing and assembly.</title>
        <authorList>
            <person name="Kim J."/>
        </authorList>
    </citation>
    <scope>NUCLEOTIDE SEQUENCE [LARGE SCALE GENOMIC DNA]</scope>
    <source>
        <strain evidence="3 4">PR3</strain>
    </source>
</reference>
<dbReference type="InterPro" id="IPR002220">
    <property type="entry name" value="DapA-like"/>
</dbReference>